<evidence type="ECO:0000313" key="2">
    <source>
        <dbReference type="EMBL" id="RDV03802.1"/>
    </source>
</evidence>
<dbReference type="RefSeq" id="WP_115515827.1">
    <property type="nucleotide sequence ID" value="NZ_QRGO01000001.1"/>
</dbReference>
<sequence>MNPMSAVAAIEPVDQSAFAANFPMQPFSLRHHLAGNPLFTLPNIIDLVRHLPADSIEYNSGDAAIGQDASQTKFIDLDPEQVVRSIETAGAWMVLKRVEQHPAYRAVIEDCLNALARAHGHADLEEAGFEDLRGFMFVSSPNATTPFHVDAEDNIFVHIHGEKFFTICDNRDGSVVSDDAIEHSLTKHRNVTYSADFEQKSKCYSLNAGDGVFVPYLWPHWVRTGSQYSISMAVTWKTKAVMRKNDIFVVNSLLRRFGFPQAAPGRNPALDTVKLALFRSVKAVVDPLRKSLAMRALIRKLVLGRDANYYMKAKQAA</sequence>
<reference evidence="3" key="1">
    <citation type="submission" date="2018-08" db="EMBL/GenBank/DDBJ databases">
        <authorList>
            <person name="Kim S.-J."/>
            <person name="Jung G.-Y."/>
        </authorList>
    </citation>
    <scope>NUCLEOTIDE SEQUENCE [LARGE SCALE GENOMIC DNA]</scope>
    <source>
        <strain evidence="3">GY_H</strain>
    </source>
</reference>
<name>A0A371B8D8_9BRAD</name>
<organism evidence="2 3">
    <name type="scientific">Undibacter mobilis</name>
    <dbReference type="NCBI Taxonomy" id="2292256"/>
    <lineage>
        <taxon>Bacteria</taxon>
        <taxon>Pseudomonadati</taxon>
        <taxon>Pseudomonadota</taxon>
        <taxon>Alphaproteobacteria</taxon>
        <taxon>Hyphomicrobiales</taxon>
        <taxon>Nitrobacteraceae</taxon>
        <taxon>Undibacter</taxon>
    </lineage>
</organism>
<feature type="domain" description="JmjC" evidence="1">
    <location>
        <begin position="104"/>
        <end position="253"/>
    </location>
</feature>
<dbReference type="Pfam" id="PF13621">
    <property type="entry name" value="Cupin_8"/>
    <property type="match status" value="1"/>
</dbReference>
<comment type="caution">
    <text evidence="2">The sequence shown here is derived from an EMBL/GenBank/DDBJ whole genome shotgun (WGS) entry which is preliminary data.</text>
</comment>
<accession>A0A371B8D8</accession>
<dbReference type="InterPro" id="IPR041667">
    <property type="entry name" value="Cupin_8"/>
</dbReference>
<protein>
    <submittedName>
        <fullName evidence="2">Transcriptional regulator</fullName>
    </submittedName>
</protein>
<evidence type="ECO:0000259" key="1">
    <source>
        <dbReference type="PROSITE" id="PS51184"/>
    </source>
</evidence>
<dbReference type="AlphaFoldDB" id="A0A371B8D8"/>
<dbReference type="EMBL" id="QRGO01000001">
    <property type="protein sequence ID" value="RDV03802.1"/>
    <property type="molecule type" value="Genomic_DNA"/>
</dbReference>
<dbReference type="Proteomes" id="UP000263993">
    <property type="component" value="Unassembled WGS sequence"/>
</dbReference>
<dbReference type="InterPro" id="IPR003347">
    <property type="entry name" value="JmjC_dom"/>
</dbReference>
<gene>
    <name evidence="2" type="ORF">DXH78_03900</name>
</gene>
<evidence type="ECO:0000313" key="3">
    <source>
        <dbReference type="Proteomes" id="UP000263993"/>
    </source>
</evidence>
<dbReference type="OrthoDB" id="3776825at2"/>
<dbReference type="Gene3D" id="2.60.120.650">
    <property type="entry name" value="Cupin"/>
    <property type="match status" value="1"/>
</dbReference>
<dbReference type="SUPFAM" id="SSF51197">
    <property type="entry name" value="Clavaminate synthase-like"/>
    <property type="match status" value="1"/>
</dbReference>
<keyword evidence="3" id="KW-1185">Reference proteome</keyword>
<proteinExistence type="predicted"/>
<dbReference type="PROSITE" id="PS51184">
    <property type="entry name" value="JMJC"/>
    <property type="match status" value="1"/>
</dbReference>